<reference evidence="7" key="1">
    <citation type="journal article" date="2021" name="Nat. Commun.">
        <title>Genomic analyses provide insights into spinach domestication and the genetic basis of agronomic traits.</title>
        <authorList>
            <person name="Cai X."/>
            <person name="Sun X."/>
            <person name="Xu C."/>
            <person name="Sun H."/>
            <person name="Wang X."/>
            <person name="Ge C."/>
            <person name="Zhang Z."/>
            <person name="Wang Q."/>
            <person name="Fei Z."/>
            <person name="Jiao C."/>
            <person name="Wang Q."/>
        </authorList>
    </citation>
    <scope>NUCLEOTIDE SEQUENCE [LARGE SCALE GENOMIC DNA]</scope>
    <source>
        <strain evidence="7">cv. Varoflay</strain>
    </source>
</reference>
<evidence type="ECO:0000256" key="3">
    <source>
        <dbReference type="PROSITE-ProRule" id="PRU00649"/>
    </source>
</evidence>
<feature type="compositionally biased region" description="Basic and acidic residues" evidence="5">
    <location>
        <begin position="356"/>
        <end position="368"/>
    </location>
</feature>
<dbReference type="Proteomes" id="UP000813463">
    <property type="component" value="Chromosome 1"/>
</dbReference>
<dbReference type="AlphaFoldDB" id="A0A9R0J704"/>
<feature type="compositionally biased region" description="Polar residues" evidence="5">
    <location>
        <begin position="126"/>
        <end position="137"/>
    </location>
</feature>
<evidence type="ECO:0000313" key="8">
    <source>
        <dbReference type="RefSeq" id="XP_021861170.2"/>
    </source>
</evidence>
<evidence type="ECO:0000259" key="6">
    <source>
        <dbReference type="PROSITE" id="PS51319"/>
    </source>
</evidence>
<sequence length="487" mass="54956">MTSKPGGHNSNGCNNNDGGVGLENWRDYFRRANSDIFDIIEHAIMVAASDCPKEFRVRREKIAELLFTCRLTRCLGCDRVELAVSEVDDGEGEVKVVIKGVNDQFNVVDDDVNGGGGSKGSKVNSTTRENNYDQGVNSDRDHIGEMEIDMMLNELNHESNFTFDDAEALTNEIEEAKEVAEEVLRIKEILLNSQDESDSVLFESLRRLQLMALDVDLLKSTEIGKAVNRIRRHSSKDIRHLARALIDGWKIIVDEWVKATQDLAEGGTPDSVNPSTVDEEEGLPSPPLDEGAFFSTGTMDFSQFFDGMDDDGNPRNCGEFNKNLEVREGVRKPSLAKQDPPKRREEPPKQVTPLIRDNRVQQAKRQEPLSKPNKPLNVQSGPGRPVKPNNGELKLIKDYRVQQKPMVQRRPPPQPEKMRSSNDNAVQEKLEATKRKLQERYQQAENAKRQRTIQVMEIQDIPKQGLAKPNAFGKFGNNNRQWANGRR</sequence>
<evidence type="ECO:0000313" key="7">
    <source>
        <dbReference type="Proteomes" id="UP000813463"/>
    </source>
</evidence>
<keyword evidence="4" id="KW-0175">Coiled coil</keyword>
<keyword evidence="2 3" id="KW-0539">Nucleus</keyword>
<dbReference type="GeneID" id="110800184"/>
<dbReference type="SMART" id="SM00509">
    <property type="entry name" value="TFS2N"/>
    <property type="match status" value="1"/>
</dbReference>
<proteinExistence type="predicted"/>
<dbReference type="Gene3D" id="1.20.930.10">
    <property type="entry name" value="Conserved domain common to transcription factors TFIIS, elongin A, CRSP70"/>
    <property type="match status" value="1"/>
</dbReference>
<evidence type="ECO:0000256" key="4">
    <source>
        <dbReference type="SAM" id="Coils"/>
    </source>
</evidence>
<dbReference type="SUPFAM" id="SSF47676">
    <property type="entry name" value="Conserved domain common to transcription factors TFIIS, elongin A, CRSP70"/>
    <property type="match status" value="1"/>
</dbReference>
<dbReference type="Pfam" id="PF08711">
    <property type="entry name" value="Med26"/>
    <property type="match status" value="1"/>
</dbReference>
<gene>
    <name evidence="8" type="primary">LOC110800184</name>
</gene>
<dbReference type="PANTHER" id="PTHR46554:SF2">
    <property type="entry name" value="TFIIS N-TERMINAL DOMAIN-CONTAINING PROTEIN"/>
    <property type="match status" value="1"/>
</dbReference>
<evidence type="ECO:0000256" key="2">
    <source>
        <dbReference type="ARBA" id="ARBA00023242"/>
    </source>
</evidence>
<feature type="region of interest" description="Disordered" evidence="5">
    <location>
        <begin position="326"/>
        <end position="427"/>
    </location>
</feature>
<dbReference type="GO" id="GO:0005634">
    <property type="term" value="C:nucleus"/>
    <property type="evidence" value="ECO:0007669"/>
    <property type="project" value="UniProtKB-SubCell"/>
</dbReference>
<evidence type="ECO:0000256" key="5">
    <source>
        <dbReference type="SAM" id="MobiDB-lite"/>
    </source>
</evidence>
<feature type="coiled-coil region" evidence="4">
    <location>
        <begin position="427"/>
        <end position="454"/>
    </location>
</feature>
<feature type="region of interest" description="Disordered" evidence="5">
    <location>
        <begin position="110"/>
        <end position="139"/>
    </location>
</feature>
<feature type="region of interest" description="Disordered" evidence="5">
    <location>
        <begin position="466"/>
        <end position="487"/>
    </location>
</feature>
<protein>
    <submittedName>
        <fullName evidence="8">Probable mediator of RNA polymerase II transcription subunit 26b isoform X1</fullName>
    </submittedName>
</protein>
<comment type="subcellular location">
    <subcellularLocation>
        <location evidence="1 3">Nucleus</location>
    </subcellularLocation>
</comment>
<accession>A0A9R0J704</accession>
<reference evidence="8" key="2">
    <citation type="submission" date="2025-08" db="UniProtKB">
        <authorList>
            <consortium name="RefSeq"/>
        </authorList>
    </citation>
    <scope>IDENTIFICATION</scope>
    <source>
        <tissue evidence="8">Leaf</tissue>
    </source>
</reference>
<feature type="region of interest" description="Disordered" evidence="5">
    <location>
        <begin position="264"/>
        <end position="293"/>
    </location>
</feature>
<organism evidence="7 8">
    <name type="scientific">Spinacia oleracea</name>
    <name type="common">Spinach</name>
    <dbReference type="NCBI Taxonomy" id="3562"/>
    <lineage>
        <taxon>Eukaryota</taxon>
        <taxon>Viridiplantae</taxon>
        <taxon>Streptophyta</taxon>
        <taxon>Embryophyta</taxon>
        <taxon>Tracheophyta</taxon>
        <taxon>Spermatophyta</taxon>
        <taxon>Magnoliopsida</taxon>
        <taxon>eudicotyledons</taxon>
        <taxon>Gunneridae</taxon>
        <taxon>Pentapetalae</taxon>
        <taxon>Caryophyllales</taxon>
        <taxon>Chenopodiaceae</taxon>
        <taxon>Chenopodioideae</taxon>
        <taxon>Anserineae</taxon>
        <taxon>Spinacia</taxon>
    </lineage>
</organism>
<dbReference type="KEGG" id="soe:110800184"/>
<keyword evidence="7" id="KW-1185">Reference proteome</keyword>
<feature type="compositionally biased region" description="Basic and acidic residues" evidence="5">
    <location>
        <begin position="339"/>
        <end position="348"/>
    </location>
</feature>
<dbReference type="InterPro" id="IPR017923">
    <property type="entry name" value="TFIIS_N"/>
</dbReference>
<dbReference type="InterPro" id="IPR035441">
    <property type="entry name" value="TFIIS/LEDGF_dom_sf"/>
</dbReference>
<name>A0A9R0J704_SPIOL</name>
<dbReference type="CDD" id="cd00183">
    <property type="entry name" value="TFIIS_I"/>
    <property type="match status" value="1"/>
</dbReference>
<evidence type="ECO:0000256" key="1">
    <source>
        <dbReference type="ARBA" id="ARBA00004123"/>
    </source>
</evidence>
<dbReference type="RefSeq" id="XP_021861170.2">
    <property type="nucleotide sequence ID" value="XM_022005478.2"/>
</dbReference>
<feature type="domain" description="TFIIS N-terminal" evidence="6">
    <location>
        <begin position="181"/>
        <end position="256"/>
    </location>
</feature>
<feature type="compositionally biased region" description="Basic and acidic residues" evidence="5">
    <location>
        <begin position="416"/>
        <end position="427"/>
    </location>
</feature>
<dbReference type="PANTHER" id="PTHR46554">
    <property type="entry name" value="MEDIATOR OF RNA POLYMERASE II TRANSCRIPTION SUBUNIT 26A-RELATED"/>
    <property type="match status" value="1"/>
</dbReference>
<dbReference type="PROSITE" id="PS51319">
    <property type="entry name" value="TFIIS_N"/>
    <property type="match status" value="1"/>
</dbReference>
<feature type="compositionally biased region" description="Polar residues" evidence="5">
    <location>
        <begin position="476"/>
        <end position="487"/>
    </location>
</feature>
<dbReference type="InterPro" id="IPR003617">
    <property type="entry name" value="TFIIS/CRSP70_N_sub"/>
</dbReference>